<dbReference type="SUPFAM" id="SSF52540">
    <property type="entry name" value="P-loop containing nucleoside triphosphate hydrolases"/>
    <property type="match status" value="1"/>
</dbReference>
<feature type="transmembrane region" description="Helical" evidence="7">
    <location>
        <begin position="16"/>
        <end position="34"/>
    </location>
</feature>
<dbReference type="OrthoDB" id="1699242at2"/>
<evidence type="ECO:0000256" key="2">
    <source>
        <dbReference type="ARBA" id="ARBA00022692"/>
    </source>
</evidence>
<feature type="transmembrane region" description="Helical" evidence="7">
    <location>
        <begin position="54"/>
        <end position="76"/>
    </location>
</feature>
<evidence type="ECO:0000256" key="3">
    <source>
        <dbReference type="ARBA" id="ARBA00022741"/>
    </source>
</evidence>
<evidence type="ECO:0000256" key="6">
    <source>
        <dbReference type="ARBA" id="ARBA00023136"/>
    </source>
</evidence>
<sequence>MKERDFIIGVLKQSKKVIIVTSAISIILGCIELVSPLLSKKLIDDGLIKGNLNIIMKISLLLCGIQLINGIIKYWLQIYQTKIKTKYQVKLNNQVFAHAIRLDAVEFEKEGLYKILNNAEYDINKICELFGNDFLGMIQEFFKLIACFIVMFYISWQLTLILLVTVPIKLFFNRFINKRLKAQFKKILEVIKNNTKWLSGIIDGIYEIKLLNLYSKVETVFYRNTKNRAGAEIELNKITQGNLFFMLYIDQVSSYFVYYIGTIWMLAGKISIGGILVFSSYIYFFFQPIEWYTRIKNSLAGIVPSVGNYIELMEKPEENMIEITPIDNQKTEIEFENVYLEIGKKNILKNISLKFETGDKIAITGSNGSGKTSLIKLLLKLYNPSAGKILFNGTDIEKVSVISYREQFAVMNQNVFLFNETIKDNITLFESMDLQLDASQKELLGFIEKLPEGMEKVAGLNGNNLSGGEKQRVAMVRTLKKGGKVLIIDEGTSNCDKETTVVVNKILQNSNYDITIVITHDLNRSHFVNRVIKMEDGTIVGDIRKDVSHDRL</sequence>
<dbReference type="PANTHER" id="PTHR24221">
    <property type="entry name" value="ATP-BINDING CASSETTE SUB-FAMILY B"/>
    <property type="match status" value="1"/>
</dbReference>
<accession>A0A1I6IDB4</accession>
<dbReference type="Pfam" id="PF00664">
    <property type="entry name" value="ABC_membrane"/>
    <property type="match status" value="1"/>
</dbReference>
<dbReference type="InterPro" id="IPR027417">
    <property type="entry name" value="P-loop_NTPase"/>
</dbReference>
<name>A0A1I6IDB4_9FIRM</name>
<dbReference type="Pfam" id="PF00005">
    <property type="entry name" value="ABC_tran"/>
    <property type="match status" value="1"/>
</dbReference>
<feature type="domain" description="ABC transmembrane type-1" evidence="9">
    <location>
        <begin position="19"/>
        <end position="291"/>
    </location>
</feature>
<dbReference type="InterPro" id="IPR039421">
    <property type="entry name" value="Type_1_exporter"/>
</dbReference>
<dbReference type="PROSITE" id="PS50893">
    <property type="entry name" value="ABC_TRANSPORTER_2"/>
    <property type="match status" value="1"/>
</dbReference>
<dbReference type="PROSITE" id="PS50929">
    <property type="entry name" value="ABC_TM1F"/>
    <property type="match status" value="1"/>
</dbReference>
<keyword evidence="6 7" id="KW-0472">Membrane</keyword>
<feature type="transmembrane region" description="Helical" evidence="7">
    <location>
        <begin position="256"/>
        <end position="286"/>
    </location>
</feature>
<organism evidence="10 11">
    <name type="scientific">Anaeromicropila populeti</name>
    <dbReference type="NCBI Taxonomy" id="37658"/>
    <lineage>
        <taxon>Bacteria</taxon>
        <taxon>Bacillati</taxon>
        <taxon>Bacillota</taxon>
        <taxon>Clostridia</taxon>
        <taxon>Lachnospirales</taxon>
        <taxon>Lachnospiraceae</taxon>
        <taxon>Anaeromicropila</taxon>
    </lineage>
</organism>
<dbReference type="InterPro" id="IPR017871">
    <property type="entry name" value="ABC_transporter-like_CS"/>
</dbReference>
<dbReference type="RefSeq" id="WP_092559327.1">
    <property type="nucleotide sequence ID" value="NZ_FOYZ01000002.1"/>
</dbReference>
<evidence type="ECO:0000259" key="9">
    <source>
        <dbReference type="PROSITE" id="PS50929"/>
    </source>
</evidence>
<feature type="transmembrane region" description="Helical" evidence="7">
    <location>
        <begin position="144"/>
        <end position="168"/>
    </location>
</feature>
<dbReference type="PANTHER" id="PTHR24221:SF654">
    <property type="entry name" value="ATP-BINDING CASSETTE SUB-FAMILY B MEMBER 6"/>
    <property type="match status" value="1"/>
</dbReference>
<dbReference type="SMART" id="SM00382">
    <property type="entry name" value="AAA"/>
    <property type="match status" value="1"/>
</dbReference>
<evidence type="ECO:0000256" key="5">
    <source>
        <dbReference type="ARBA" id="ARBA00022989"/>
    </source>
</evidence>
<dbReference type="GO" id="GO:0140359">
    <property type="term" value="F:ABC-type transporter activity"/>
    <property type="evidence" value="ECO:0007669"/>
    <property type="project" value="InterPro"/>
</dbReference>
<dbReference type="STRING" id="37658.SAMN05661086_00720"/>
<gene>
    <name evidence="10" type="ORF">SAMN05661086_00720</name>
</gene>
<dbReference type="InterPro" id="IPR036640">
    <property type="entry name" value="ABC1_TM_sf"/>
</dbReference>
<evidence type="ECO:0000259" key="8">
    <source>
        <dbReference type="PROSITE" id="PS50893"/>
    </source>
</evidence>
<dbReference type="InterPro" id="IPR003439">
    <property type="entry name" value="ABC_transporter-like_ATP-bd"/>
</dbReference>
<dbReference type="GO" id="GO:0005524">
    <property type="term" value="F:ATP binding"/>
    <property type="evidence" value="ECO:0007669"/>
    <property type="project" value="UniProtKB-KW"/>
</dbReference>
<dbReference type="PROSITE" id="PS51257">
    <property type="entry name" value="PROKAR_LIPOPROTEIN"/>
    <property type="match status" value="1"/>
</dbReference>
<dbReference type="InterPro" id="IPR011527">
    <property type="entry name" value="ABC1_TM_dom"/>
</dbReference>
<dbReference type="CDD" id="cd07346">
    <property type="entry name" value="ABC_6TM_exporters"/>
    <property type="match status" value="1"/>
</dbReference>
<evidence type="ECO:0000313" key="11">
    <source>
        <dbReference type="Proteomes" id="UP000199659"/>
    </source>
</evidence>
<comment type="subcellular location">
    <subcellularLocation>
        <location evidence="1">Cell membrane</location>
        <topology evidence="1">Multi-pass membrane protein</topology>
    </subcellularLocation>
</comment>
<dbReference type="InterPro" id="IPR003593">
    <property type="entry name" value="AAA+_ATPase"/>
</dbReference>
<keyword evidence="11" id="KW-1185">Reference proteome</keyword>
<reference evidence="10 11" key="1">
    <citation type="submission" date="2016-10" db="EMBL/GenBank/DDBJ databases">
        <authorList>
            <person name="de Groot N.N."/>
        </authorList>
    </citation>
    <scope>NUCLEOTIDE SEQUENCE [LARGE SCALE GENOMIC DNA]</scope>
    <source>
        <strain evidence="10 11">743A</strain>
    </source>
</reference>
<keyword evidence="4 10" id="KW-0067">ATP-binding</keyword>
<evidence type="ECO:0000313" key="10">
    <source>
        <dbReference type="EMBL" id="SFR64698.1"/>
    </source>
</evidence>
<dbReference type="SUPFAM" id="SSF90123">
    <property type="entry name" value="ABC transporter transmembrane region"/>
    <property type="match status" value="1"/>
</dbReference>
<dbReference type="Proteomes" id="UP000199659">
    <property type="component" value="Unassembled WGS sequence"/>
</dbReference>
<dbReference type="Gene3D" id="3.40.50.300">
    <property type="entry name" value="P-loop containing nucleotide triphosphate hydrolases"/>
    <property type="match status" value="1"/>
</dbReference>
<keyword evidence="2 7" id="KW-0812">Transmembrane</keyword>
<protein>
    <submittedName>
        <fullName evidence="10">ATP-binding cassette, subfamily B</fullName>
    </submittedName>
</protein>
<dbReference type="GO" id="GO:0034040">
    <property type="term" value="F:ATPase-coupled lipid transmembrane transporter activity"/>
    <property type="evidence" value="ECO:0007669"/>
    <property type="project" value="TreeGrafter"/>
</dbReference>
<feature type="domain" description="ABC transporter" evidence="8">
    <location>
        <begin position="333"/>
        <end position="552"/>
    </location>
</feature>
<proteinExistence type="predicted"/>
<dbReference type="GO" id="GO:0005886">
    <property type="term" value="C:plasma membrane"/>
    <property type="evidence" value="ECO:0007669"/>
    <property type="project" value="UniProtKB-SubCell"/>
</dbReference>
<dbReference type="PROSITE" id="PS00211">
    <property type="entry name" value="ABC_TRANSPORTER_1"/>
    <property type="match status" value="1"/>
</dbReference>
<evidence type="ECO:0000256" key="4">
    <source>
        <dbReference type="ARBA" id="ARBA00022840"/>
    </source>
</evidence>
<dbReference type="GO" id="GO:0016887">
    <property type="term" value="F:ATP hydrolysis activity"/>
    <property type="evidence" value="ECO:0007669"/>
    <property type="project" value="InterPro"/>
</dbReference>
<evidence type="ECO:0000256" key="7">
    <source>
        <dbReference type="SAM" id="Phobius"/>
    </source>
</evidence>
<evidence type="ECO:0000256" key="1">
    <source>
        <dbReference type="ARBA" id="ARBA00004651"/>
    </source>
</evidence>
<dbReference type="AlphaFoldDB" id="A0A1I6IDB4"/>
<dbReference type="EMBL" id="FOYZ01000002">
    <property type="protein sequence ID" value="SFR64698.1"/>
    <property type="molecule type" value="Genomic_DNA"/>
</dbReference>
<dbReference type="Gene3D" id="1.20.1560.10">
    <property type="entry name" value="ABC transporter type 1, transmembrane domain"/>
    <property type="match status" value="1"/>
</dbReference>
<keyword evidence="3" id="KW-0547">Nucleotide-binding</keyword>
<keyword evidence="5 7" id="KW-1133">Transmembrane helix</keyword>